<name>A0A1E7EL59_9STRA</name>
<dbReference type="KEGG" id="fcy:FRACYDRAFT_254204"/>
<feature type="region of interest" description="Disordered" evidence="1">
    <location>
        <begin position="1"/>
        <end position="75"/>
    </location>
</feature>
<feature type="compositionally biased region" description="Basic and acidic residues" evidence="1">
    <location>
        <begin position="187"/>
        <end position="196"/>
    </location>
</feature>
<organism evidence="2 3">
    <name type="scientific">Fragilariopsis cylindrus CCMP1102</name>
    <dbReference type="NCBI Taxonomy" id="635003"/>
    <lineage>
        <taxon>Eukaryota</taxon>
        <taxon>Sar</taxon>
        <taxon>Stramenopiles</taxon>
        <taxon>Ochrophyta</taxon>
        <taxon>Bacillariophyta</taxon>
        <taxon>Bacillariophyceae</taxon>
        <taxon>Bacillariophycidae</taxon>
        <taxon>Bacillariales</taxon>
        <taxon>Bacillariaceae</taxon>
        <taxon>Fragilariopsis</taxon>
    </lineage>
</organism>
<proteinExistence type="predicted"/>
<dbReference type="EMBL" id="KV784405">
    <property type="protein sequence ID" value="OEU06651.1"/>
    <property type="molecule type" value="Genomic_DNA"/>
</dbReference>
<protein>
    <submittedName>
        <fullName evidence="2">Uncharacterized protein</fullName>
    </submittedName>
</protein>
<feature type="compositionally biased region" description="Low complexity" evidence="1">
    <location>
        <begin position="122"/>
        <end position="134"/>
    </location>
</feature>
<reference evidence="2 3" key="1">
    <citation type="submission" date="2016-09" db="EMBL/GenBank/DDBJ databases">
        <title>Extensive genetic diversity and differential bi-allelic expression allows diatom success in the polar Southern Ocean.</title>
        <authorList>
            <consortium name="DOE Joint Genome Institute"/>
            <person name="Mock T."/>
            <person name="Otillar R.P."/>
            <person name="Strauss J."/>
            <person name="Dupont C."/>
            <person name="Frickenhaus S."/>
            <person name="Maumus F."/>
            <person name="Mcmullan M."/>
            <person name="Sanges R."/>
            <person name="Schmutz J."/>
            <person name="Toseland A."/>
            <person name="Valas R."/>
            <person name="Veluchamy A."/>
            <person name="Ward B.J."/>
            <person name="Allen A."/>
            <person name="Barry K."/>
            <person name="Falciatore A."/>
            <person name="Ferrante M."/>
            <person name="Fortunato A.E."/>
            <person name="Gloeckner G."/>
            <person name="Gruber A."/>
            <person name="Hipkin R."/>
            <person name="Janech M."/>
            <person name="Kroth P."/>
            <person name="Leese F."/>
            <person name="Lindquist E."/>
            <person name="Lyon B.R."/>
            <person name="Martin J."/>
            <person name="Mayer C."/>
            <person name="Parker M."/>
            <person name="Quesneville H."/>
            <person name="Raymond J."/>
            <person name="Uhlig C."/>
            <person name="Valentin K.U."/>
            <person name="Worden A.Z."/>
            <person name="Armbrust E.V."/>
            <person name="Bowler C."/>
            <person name="Green B."/>
            <person name="Moulton V."/>
            <person name="Van Oosterhout C."/>
            <person name="Grigoriev I."/>
        </authorList>
    </citation>
    <scope>NUCLEOTIDE SEQUENCE [LARGE SCALE GENOMIC DNA]</scope>
    <source>
        <strain evidence="2 3">CCMP1102</strain>
    </source>
</reference>
<feature type="compositionally biased region" description="Low complexity" evidence="1">
    <location>
        <begin position="248"/>
        <end position="264"/>
    </location>
</feature>
<dbReference type="Proteomes" id="UP000095751">
    <property type="component" value="Unassembled WGS sequence"/>
</dbReference>
<accession>A0A1E7EL59</accession>
<evidence type="ECO:0000313" key="2">
    <source>
        <dbReference type="EMBL" id="OEU06651.1"/>
    </source>
</evidence>
<sequence>MTVQQQQSKQEQPNPANKTTTTTTQSTSTSKSISKSISRSVINDHHSSATRAANDNRAKIIPDNNNSNGNIESNRRPVDNFLTWLTSPLEIDVTGQTNSNNKTNDNTITANIKQSQQTKMHSQPSVKQQSSLKQKQPHQKKVQPQTSSPKNNNATKTVKHLPVEKQQQITKKVQTYHEQKMMQQNNRDNKQQHNKDGTNNNDDDDENPAERFLNWLTSPPDLCRDPLSNMTAHPNKKKKHVSPSNVNKPPQQQKQRSKQSHQSPTNDHKNQTKQFGEKIVFSKPDVSRSKSILHEINLDPHHPQLPSHVPTPDTIDDVDEPWTSKVEGVIDNALGGIHHHFSNIFSDNNQGKNNNIIKYAPSFDTPSQSPVSLGKKTLKSKLLLTPPISSSTKTTKWGPEIWNAKMSSPTNSLTMMSTPTMSTTSLMSTVTTAKNNSSSTSSVNSIVADGELLDIQSSEYMLLDLEFSELANQEKLLRQAMERKQKREQNQNQNKATKKITATTATNNDGSSGDGSPSSSRHNKSSPRSGDLNKKKKIKKEQPRASISSSSEKKNTNETSNATQNKKTTSSAARSLPKSVTTPLQLRWMYENALNLQASCPRRGSIRRCDGEDLNSYSSSLYTPILTVDEREMVCSSVMKEQQKHHPQQQQQQRINNVVIPKMSTPALESLDAIAAQ</sequence>
<feature type="region of interest" description="Disordered" evidence="1">
    <location>
        <begin position="482"/>
        <end position="580"/>
    </location>
</feature>
<dbReference type="InParanoid" id="A0A1E7EL59"/>
<gene>
    <name evidence="2" type="ORF">FRACYDRAFT_254204</name>
</gene>
<feature type="compositionally biased region" description="Polar residues" evidence="1">
    <location>
        <begin position="557"/>
        <end position="580"/>
    </location>
</feature>
<keyword evidence="3" id="KW-1185">Reference proteome</keyword>
<feature type="compositionally biased region" description="Low complexity" evidence="1">
    <location>
        <begin position="1"/>
        <end position="40"/>
    </location>
</feature>
<evidence type="ECO:0000313" key="3">
    <source>
        <dbReference type="Proteomes" id="UP000095751"/>
    </source>
</evidence>
<feature type="region of interest" description="Disordered" evidence="1">
    <location>
        <begin position="114"/>
        <end position="280"/>
    </location>
</feature>
<evidence type="ECO:0000256" key="1">
    <source>
        <dbReference type="SAM" id="MobiDB-lite"/>
    </source>
</evidence>
<dbReference type="AlphaFoldDB" id="A0A1E7EL59"/>
<feature type="compositionally biased region" description="Polar residues" evidence="1">
    <location>
        <begin position="146"/>
        <end position="156"/>
    </location>
</feature>
<feature type="compositionally biased region" description="Low complexity" evidence="1">
    <location>
        <begin position="490"/>
        <end position="520"/>
    </location>
</feature>